<dbReference type="EMBL" id="BRYB01002031">
    <property type="protein sequence ID" value="GMI38447.1"/>
    <property type="molecule type" value="Genomic_DNA"/>
</dbReference>
<feature type="non-terminal residue" evidence="1">
    <location>
        <position position="261"/>
    </location>
</feature>
<evidence type="ECO:0000313" key="1">
    <source>
        <dbReference type="EMBL" id="GMI38447.1"/>
    </source>
</evidence>
<keyword evidence="2" id="KW-1185">Reference proteome</keyword>
<organism evidence="1 2">
    <name type="scientific">Tetraparma gracilis</name>
    <dbReference type="NCBI Taxonomy" id="2962635"/>
    <lineage>
        <taxon>Eukaryota</taxon>
        <taxon>Sar</taxon>
        <taxon>Stramenopiles</taxon>
        <taxon>Ochrophyta</taxon>
        <taxon>Bolidophyceae</taxon>
        <taxon>Parmales</taxon>
        <taxon>Triparmaceae</taxon>
        <taxon>Tetraparma</taxon>
    </lineage>
</organism>
<name>A0ABQ6N337_9STRA</name>
<comment type="caution">
    <text evidence="1">The sequence shown here is derived from an EMBL/GenBank/DDBJ whole genome shotgun (WGS) entry which is preliminary data.</text>
</comment>
<sequence>PPTPPPPRQYDAFKSADSDDVKDNISYSFLQLIERYASLIPLSSASYDFSKLLPPSASVFFARPAPLRSQLVRALLSVSKSAPVKWSAASLSTVLSIAIEDPCAANSDLASAALRTQSAGDAEAARCYDFEAACFLGKLRSADAGDSDSLVASFTSTWEGVSKNSLSLALLPAKCCSSSSSSFPEITFSTLLTACVVSVFKKPDPAFESFVADVCAKVSRFVRDPAPLCVMITSLAAEAGHPASSPIVADAAAVLEKRSPP</sequence>
<feature type="non-terminal residue" evidence="1">
    <location>
        <position position="1"/>
    </location>
</feature>
<reference evidence="1 2" key="1">
    <citation type="journal article" date="2023" name="Commun. Biol.">
        <title>Genome analysis of Parmales, the sister group of diatoms, reveals the evolutionary specialization of diatoms from phago-mixotrophs to photoautotrophs.</title>
        <authorList>
            <person name="Ban H."/>
            <person name="Sato S."/>
            <person name="Yoshikawa S."/>
            <person name="Yamada K."/>
            <person name="Nakamura Y."/>
            <person name="Ichinomiya M."/>
            <person name="Sato N."/>
            <person name="Blanc-Mathieu R."/>
            <person name="Endo H."/>
            <person name="Kuwata A."/>
            <person name="Ogata H."/>
        </authorList>
    </citation>
    <scope>NUCLEOTIDE SEQUENCE [LARGE SCALE GENOMIC DNA]</scope>
</reference>
<evidence type="ECO:0000313" key="2">
    <source>
        <dbReference type="Proteomes" id="UP001165060"/>
    </source>
</evidence>
<dbReference type="Proteomes" id="UP001165060">
    <property type="component" value="Unassembled WGS sequence"/>
</dbReference>
<accession>A0ABQ6N337</accession>
<gene>
    <name evidence="1" type="ORF">TeGR_g8762</name>
</gene>
<proteinExistence type="predicted"/>
<protein>
    <submittedName>
        <fullName evidence="1">Uncharacterized protein</fullName>
    </submittedName>
</protein>